<protein>
    <submittedName>
        <fullName evidence="1">Uncharacterized protein</fullName>
    </submittedName>
</protein>
<evidence type="ECO:0000313" key="1">
    <source>
        <dbReference type="EMBL" id="KXF81217.1"/>
    </source>
</evidence>
<dbReference type="AlphaFoldDB" id="A0A135I726"/>
<accession>A0A135I726</accession>
<gene>
    <name evidence="1" type="ORF">ATN88_00145</name>
</gene>
<dbReference type="RefSeq" id="WP_067415670.1">
    <property type="nucleotide sequence ID" value="NZ_LNTY01000034.1"/>
</dbReference>
<organism evidence="1 2">
    <name type="scientific">Enterovibrio coralii</name>
    <dbReference type="NCBI Taxonomy" id="294935"/>
    <lineage>
        <taxon>Bacteria</taxon>
        <taxon>Pseudomonadati</taxon>
        <taxon>Pseudomonadota</taxon>
        <taxon>Gammaproteobacteria</taxon>
        <taxon>Vibrionales</taxon>
        <taxon>Vibrionaceae</taxon>
        <taxon>Enterovibrio</taxon>
    </lineage>
</organism>
<dbReference type="EMBL" id="LNTY01000034">
    <property type="protein sequence ID" value="KXF81217.1"/>
    <property type="molecule type" value="Genomic_DNA"/>
</dbReference>
<evidence type="ECO:0000313" key="2">
    <source>
        <dbReference type="Proteomes" id="UP000070529"/>
    </source>
</evidence>
<reference evidence="1 2" key="1">
    <citation type="submission" date="2015-11" db="EMBL/GenBank/DDBJ databases">
        <title>Genomic Taxonomy of the Vibrionaceae.</title>
        <authorList>
            <person name="Gomez-Gil B."/>
            <person name="Enciso-Ibarra J."/>
        </authorList>
    </citation>
    <scope>NUCLEOTIDE SEQUENCE [LARGE SCALE GENOMIC DNA]</scope>
    <source>
        <strain evidence="1 2">CAIM 912</strain>
    </source>
</reference>
<comment type="caution">
    <text evidence="1">The sequence shown here is derived from an EMBL/GenBank/DDBJ whole genome shotgun (WGS) entry which is preliminary data.</text>
</comment>
<keyword evidence="2" id="KW-1185">Reference proteome</keyword>
<name>A0A135I726_9GAMM</name>
<proteinExistence type="predicted"/>
<dbReference type="Proteomes" id="UP000070529">
    <property type="component" value="Unassembled WGS sequence"/>
</dbReference>
<sequence>MKNGVDFGDVRELDSILAELNTSITDANRNTLKMIGIEVMQQQCIDTRKDRCAQVSGIPYDQVLNHARAAIRRFIT</sequence>